<dbReference type="InterPro" id="IPR013022">
    <property type="entry name" value="Xyl_isomerase-like_TIM-brl"/>
</dbReference>
<keyword evidence="2" id="KW-0413">Isomerase</keyword>
<dbReference type="GO" id="GO:0016853">
    <property type="term" value="F:isomerase activity"/>
    <property type="evidence" value="ECO:0007669"/>
    <property type="project" value="UniProtKB-KW"/>
</dbReference>
<evidence type="ECO:0000313" key="2">
    <source>
        <dbReference type="EMBL" id="TQL58103.1"/>
    </source>
</evidence>
<evidence type="ECO:0000313" key="3">
    <source>
        <dbReference type="Proteomes" id="UP000316196"/>
    </source>
</evidence>
<dbReference type="PANTHER" id="PTHR12110">
    <property type="entry name" value="HYDROXYPYRUVATE ISOMERASE"/>
    <property type="match status" value="1"/>
</dbReference>
<dbReference type="PANTHER" id="PTHR12110:SF47">
    <property type="match status" value="1"/>
</dbReference>
<gene>
    <name evidence="2" type="ORF">FB460_1956</name>
</gene>
<dbReference type="Proteomes" id="UP000316196">
    <property type="component" value="Unassembled WGS sequence"/>
</dbReference>
<dbReference type="InterPro" id="IPR036237">
    <property type="entry name" value="Xyl_isomerase-like_sf"/>
</dbReference>
<reference evidence="2 3" key="1">
    <citation type="submission" date="2019-06" db="EMBL/GenBank/DDBJ databases">
        <title>Sequencing the genomes of 1000 actinobacteria strains.</title>
        <authorList>
            <person name="Klenk H.-P."/>
        </authorList>
    </citation>
    <scope>NUCLEOTIDE SEQUENCE [LARGE SCALE GENOMIC DNA]</scope>
    <source>
        <strain evidence="2 3">DSM 8251</strain>
    </source>
</reference>
<accession>A0A542ZCL4</accession>
<feature type="domain" description="Xylose isomerase-like TIM barrel" evidence="1">
    <location>
        <begin position="25"/>
        <end position="248"/>
    </location>
</feature>
<dbReference type="InterPro" id="IPR050312">
    <property type="entry name" value="IolE/XylAMocC-like"/>
</dbReference>
<dbReference type="OrthoDB" id="3248123at2"/>
<protein>
    <submittedName>
        <fullName evidence="2">Sugar phosphate isomerase/epimerase</fullName>
    </submittedName>
</protein>
<organism evidence="2 3">
    <name type="scientific">Propioniferax innocua</name>
    <dbReference type="NCBI Taxonomy" id="1753"/>
    <lineage>
        <taxon>Bacteria</taxon>
        <taxon>Bacillati</taxon>
        <taxon>Actinomycetota</taxon>
        <taxon>Actinomycetes</taxon>
        <taxon>Propionibacteriales</taxon>
        <taxon>Propionibacteriaceae</taxon>
        <taxon>Propioniferax</taxon>
    </lineage>
</organism>
<dbReference type="Gene3D" id="3.20.20.150">
    <property type="entry name" value="Divalent-metal-dependent TIM barrel enzymes"/>
    <property type="match status" value="1"/>
</dbReference>
<proteinExistence type="predicted"/>
<comment type="caution">
    <text evidence="2">The sequence shown here is derived from an EMBL/GenBank/DDBJ whole genome shotgun (WGS) entry which is preliminary data.</text>
</comment>
<sequence>MNVTTPVDVALSTSCAYPDGTTAGFELARDCGFDGVEVMVGLDPLAEDVDAVERLRDHFGVPVVSVHAPCLLVTQDVWGKDPWGKLQRSAEAARQLGAEIVVVHPPFRWQGRYGTSFVEGIDRLNAETGITFCVENMYPWRLPKTRREFKAYLPTWDPTDQPYENLTLDLSHASTAGQRSRELVAAWGDRLRHLHLTDGKGSFADEHLMPGEGDQDAAGVLADLAAAGFAGHIVLEASTRGLDRDARVETLVAARDFARRHFTV</sequence>
<keyword evidence="3" id="KW-1185">Reference proteome</keyword>
<name>A0A542ZCL4_9ACTN</name>
<dbReference type="SUPFAM" id="SSF51658">
    <property type="entry name" value="Xylose isomerase-like"/>
    <property type="match status" value="1"/>
</dbReference>
<evidence type="ECO:0000259" key="1">
    <source>
        <dbReference type="Pfam" id="PF01261"/>
    </source>
</evidence>
<dbReference type="EMBL" id="VFOR01000002">
    <property type="protein sequence ID" value="TQL58103.1"/>
    <property type="molecule type" value="Genomic_DNA"/>
</dbReference>
<dbReference type="RefSeq" id="WP_142093928.1">
    <property type="nucleotide sequence ID" value="NZ_BAAAMD010000004.1"/>
</dbReference>
<dbReference type="AlphaFoldDB" id="A0A542ZCL4"/>
<dbReference type="Pfam" id="PF01261">
    <property type="entry name" value="AP_endonuc_2"/>
    <property type="match status" value="1"/>
</dbReference>